<protein>
    <submittedName>
        <fullName evidence="2">Uncharacterized protein</fullName>
    </submittedName>
</protein>
<dbReference type="HOGENOM" id="CLU_1587673_0_0_1"/>
<dbReference type="EMBL" id="KK208834">
    <property type="protein sequence ID" value="EZF74656.1"/>
    <property type="molecule type" value="Genomic_DNA"/>
</dbReference>
<feature type="region of interest" description="Disordered" evidence="1">
    <location>
        <begin position="41"/>
        <end position="68"/>
    </location>
</feature>
<organism evidence="2 3">
    <name type="scientific">Trichophyton soudanense CBS 452.61</name>
    <dbReference type="NCBI Taxonomy" id="1215331"/>
    <lineage>
        <taxon>Eukaryota</taxon>
        <taxon>Fungi</taxon>
        <taxon>Dikarya</taxon>
        <taxon>Ascomycota</taxon>
        <taxon>Pezizomycotina</taxon>
        <taxon>Eurotiomycetes</taxon>
        <taxon>Eurotiomycetidae</taxon>
        <taxon>Onygenales</taxon>
        <taxon>Arthrodermataceae</taxon>
        <taxon>Trichophyton</taxon>
    </lineage>
</organism>
<evidence type="ECO:0000313" key="3">
    <source>
        <dbReference type="Proteomes" id="UP000023623"/>
    </source>
</evidence>
<dbReference type="AlphaFoldDB" id="A0A022XWK2"/>
<sequence length="168" mass="18469">MRVVLPCRESTAAKKTDISSRRVTEAEFLRRSDDNSLSVRLIRPSQQPGNNNQATRPGQKAKKGSRWAGGFATDRVGDSVELFAPSLLFPPFLFDSYRLSSWPAAGGLDSLRIRRPSLRIQQADRGLAVSELDQLSDDESSLLSSLGFPPRLARSQGQTVVRDGVTPE</sequence>
<proteinExistence type="predicted"/>
<name>A0A022XWK2_TRISD</name>
<gene>
    <name evidence="2" type="ORF">H105_03633</name>
</gene>
<evidence type="ECO:0000313" key="2">
    <source>
        <dbReference type="EMBL" id="EZF74656.1"/>
    </source>
</evidence>
<feature type="compositionally biased region" description="Polar residues" evidence="1">
    <location>
        <begin position="44"/>
        <end position="56"/>
    </location>
</feature>
<reference evidence="2 3" key="1">
    <citation type="submission" date="2014-02" db="EMBL/GenBank/DDBJ databases">
        <title>The Genome Sequence of Trichophyton rubrum (morphotype soudanense) CBS 452.61.</title>
        <authorList>
            <consortium name="The Broad Institute Genomics Platform"/>
            <person name="Cuomo C.A."/>
            <person name="White T.C."/>
            <person name="Graser Y."/>
            <person name="Martinez-Rossi N."/>
            <person name="Heitman J."/>
            <person name="Young S.K."/>
            <person name="Zeng Q."/>
            <person name="Gargeya S."/>
            <person name="Abouelleil A."/>
            <person name="Alvarado L."/>
            <person name="Chapman S.B."/>
            <person name="Gainer-Dewar J."/>
            <person name="Goldberg J."/>
            <person name="Griggs A."/>
            <person name="Gujja S."/>
            <person name="Hansen M."/>
            <person name="Howarth C."/>
            <person name="Imamovic A."/>
            <person name="Larimer J."/>
            <person name="Martinez D."/>
            <person name="Murphy C."/>
            <person name="Pearson M.D."/>
            <person name="Persinoti G."/>
            <person name="Poon T."/>
            <person name="Priest M."/>
            <person name="Roberts A.D."/>
            <person name="Saif S."/>
            <person name="Shea T.D."/>
            <person name="Sykes S.N."/>
            <person name="Wortman J."/>
            <person name="Nusbaum C."/>
            <person name="Birren B."/>
        </authorList>
    </citation>
    <scope>NUCLEOTIDE SEQUENCE [LARGE SCALE GENOMIC DNA]</scope>
    <source>
        <strain evidence="2 3">CBS 452.61</strain>
    </source>
</reference>
<evidence type="ECO:0000256" key="1">
    <source>
        <dbReference type="SAM" id="MobiDB-lite"/>
    </source>
</evidence>
<dbReference type="Proteomes" id="UP000023623">
    <property type="component" value="Unassembled WGS sequence"/>
</dbReference>
<keyword evidence="3" id="KW-1185">Reference proteome</keyword>
<accession>A0A022XWK2</accession>